<evidence type="ECO:0000256" key="1">
    <source>
        <dbReference type="ARBA" id="ARBA00022729"/>
    </source>
</evidence>
<evidence type="ECO:0000259" key="3">
    <source>
        <dbReference type="Pfam" id="PF13205"/>
    </source>
</evidence>
<evidence type="ECO:0000313" key="4">
    <source>
        <dbReference type="EMBL" id="MDT0632996.1"/>
    </source>
</evidence>
<evidence type="ECO:0000313" key="5">
    <source>
        <dbReference type="Proteomes" id="UP001267426"/>
    </source>
</evidence>
<organism evidence="4 5">
    <name type="scientific">Rubrivirga litoralis</name>
    <dbReference type="NCBI Taxonomy" id="3075598"/>
    <lineage>
        <taxon>Bacteria</taxon>
        <taxon>Pseudomonadati</taxon>
        <taxon>Rhodothermota</taxon>
        <taxon>Rhodothermia</taxon>
        <taxon>Rhodothermales</taxon>
        <taxon>Rubricoccaceae</taxon>
        <taxon>Rubrivirga</taxon>
    </lineage>
</organism>
<feature type="signal peptide" evidence="2">
    <location>
        <begin position="1"/>
        <end position="17"/>
    </location>
</feature>
<evidence type="ECO:0000256" key="2">
    <source>
        <dbReference type="SAM" id="SignalP"/>
    </source>
</evidence>
<sequence length="579" mass="58561">MPRPALLVFLLALAACATPIAPSGGPPDRTPPALVGSLPAEGAVNVTGRTVRLMFSERLDPSGAQAVTVTPEGDEPAEVRVRGSEIEIVLPELREATTYVVTVGTELQDQRAGVALAAPIVVAFATGPTIDRGALDGAVGDPETGGGVGDLAVWAYALADTLALPDVRAVAPDYRTGTGADGAFQFAYLRPGPYYVVAVEDRNRNGRADAGERFAAPPRPALTAVATEAPRAAADTTGGAAEPPGAGALPDGLRIVGTGAAPGFWVTTQDSTAPAPLRVRTLSSTRLAVRFDEPVRLGGAGLGPWAVADSASGQPVALAAVYQAPGAPFEVALQTAAPLAARARVTYAGPGEGGAALADSAGNAVAPFALSFSPADRPDTLAARVVEFLPAAVVAADSAQVLARGEAPGVVFSAPPAEGAVTLEVDGEARLVPLETADGVRFTVAADSLPPRFTLAAGGQSRRYVRLGDDATGALVGRVEGGAGGAVYVEVTPASGPPVVVRAEPDGSFRVERLAPGPVGLRVWIDVDGDGRWSGGSLVPYRPAEPLRILPNAASVRARWDTEVPPVVLPARVGGSAGL</sequence>
<dbReference type="EMBL" id="JAVRHT010000045">
    <property type="protein sequence ID" value="MDT0632996.1"/>
    <property type="molecule type" value="Genomic_DNA"/>
</dbReference>
<dbReference type="Pfam" id="PF13205">
    <property type="entry name" value="Big_5"/>
    <property type="match status" value="1"/>
</dbReference>
<accession>A0ABU3BUM3</accession>
<dbReference type="RefSeq" id="WP_311665446.1">
    <property type="nucleotide sequence ID" value="NZ_JAVRHT010000045.1"/>
</dbReference>
<keyword evidence="5" id="KW-1185">Reference proteome</keyword>
<feature type="domain" description="SbsA Ig-like" evidence="3">
    <location>
        <begin position="28"/>
        <end position="126"/>
    </location>
</feature>
<gene>
    <name evidence="4" type="ORF">RM540_14660</name>
</gene>
<name>A0ABU3BUM3_9BACT</name>
<feature type="chain" id="PRO_5047336901" evidence="2">
    <location>
        <begin position="18"/>
        <end position="579"/>
    </location>
</feature>
<dbReference type="InterPro" id="IPR032812">
    <property type="entry name" value="SbsA_Ig"/>
</dbReference>
<dbReference type="PROSITE" id="PS51257">
    <property type="entry name" value="PROKAR_LIPOPROTEIN"/>
    <property type="match status" value="1"/>
</dbReference>
<protein>
    <submittedName>
        <fullName evidence="4">Ig-like domain-containing protein</fullName>
    </submittedName>
</protein>
<comment type="caution">
    <text evidence="4">The sequence shown here is derived from an EMBL/GenBank/DDBJ whole genome shotgun (WGS) entry which is preliminary data.</text>
</comment>
<reference evidence="4 5" key="1">
    <citation type="submission" date="2023-09" db="EMBL/GenBank/DDBJ databases">
        <authorList>
            <person name="Rey-Velasco X."/>
        </authorList>
    </citation>
    <scope>NUCLEOTIDE SEQUENCE [LARGE SCALE GENOMIC DNA]</scope>
    <source>
        <strain evidence="4 5">F394</strain>
    </source>
</reference>
<dbReference type="Proteomes" id="UP001267426">
    <property type="component" value="Unassembled WGS sequence"/>
</dbReference>
<proteinExistence type="predicted"/>
<keyword evidence="1 2" id="KW-0732">Signal</keyword>